<feature type="non-terminal residue" evidence="1">
    <location>
        <position position="244"/>
    </location>
</feature>
<comment type="caution">
    <text evidence="1">The sequence shown here is derived from an EMBL/GenBank/DDBJ whole genome shotgun (WGS) entry which is preliminary data.</text>
</comment>
<organism evidence="1">
    <name type="scientific">Tanacetum cinerariifolium</name>
    <name type="common">Dalmatian daisy</name>
    <name type="synonym">Chrysanthemum cinerariifolium</name>
    <dbReference type="NCBI Taxonomy" id="118510"/>
    <lineage>
        <taxon>Eukaryota</taxon>
        <taxon>Viridiplantae</taxon>
        <taxon>Streptophyta</taxon>
        <taxon>Embryophyta</taxon>
        <taxon>Tracheophyta</taxon>
        <taxon>Spermatophyta</taxon>
        <taxon>Magnoliopsida</taxon>
        <taxon>eudicotyledons</taxon>
        <taxon>Gunneridae</taxon>
        <taxon>Pentapetalae</taxon>
        <taxon>asterids</taxon>
        <taxon>campanulids</taxon>
        <taxon>Asterales</taxon>
        <taxon>Asteraceae</taxon>
        <taxon>Asteroideae</taxon>
        <taxon>Anthemideae</taxon>
        <taxon>Anthemidinae</taxon>
        <taxon>Tanacetum</taxon>
    </lineage>
</organism>
<sequence length="244" mass="26695">VDPELDVQRQRGGEVVRCGRQVGLQVCRHQVVGFRVGQAVGDEFRQLGKVFRLAGERDEIHGRGFVFAALEHGPGVDRRHAAVPQELEVLAFVTVETGDAAVVGRAHDHVTRGQHLQRLSAGFPPDDAGFDAVQLVERAVHAFGCAQHFVHVGRLHAVGDEGEFQRIFGAFAQAAFAGKFLRVEEVGPRGRCGFQFVAVPRHTGVPDDRADPAVVHGFGDEVSLVADFRPVDFFVEPRVTTQRQ</sequence>
<proteinExistence type="predicted"/>
<dbReference type="EMBL" id="BKCJ011131803">
    <property type="protein sequence ID" value="GFC91444.1"/>
    <property type="molecule type" value="Genomic_DNA"/>
</dbReference>
<dbReference type="AlphaFoldDB" id="A0A699S218"/>
<reference evidence="1" key="1">
    <citation type="journal article" date="2019" name="Sci. Rep.">
        <title>Draft genome of Tanacetum cinerariifolium, the natural source of mosquito coil.</title>
        <authorList>
            <person name="Yamashiro T."/>
            <person name="Shiraishi A."/>
            <person name="Satake H."/>
            <person name="Nakayama K."/>
        </authorList>
    </citation>
    <scope>NUCLEOTIDE SEQUENCE</scope>
</reference>
<evidence type="ECO:0000313" key="1">
    <source>
        <dbReference type="EMBL" id="GFC91444.1"/>
    </source>
</evidence>
<gene>
    <name evidence="1" type="ORF">Tci_863414</name>
</gene>
<name>A0A699S218_TANCI</name>
<feature type="non-terminal residue" evidence="1">
    <location>
        <position position="1"/>
    </location>
</feature>
<accession>A0A699S218</accession>
<protein>
    <submittedName>
        <fullName evidence="1">Uncharacterized protein</fullName>
    </submittedName>
</protein>